<evidence type="ECO:0000313" key="2">
    <source>
        <dbReference type="EMBL" id="MFI2477520.1"/>
    </source>
</evidence>
<proteinExistence type="predicted"/>
<dbReference type="PANTHER" id="PTHR35569">
    <property type="entry name" value="CYANAMIDE HYDRATASE DDI2-RELATED"/>
    <property type="match status" value="1"/>
</dbReference>
<name>A0ABW7X8S7_9NOCA</name>
<dbReference type="PANTHER" id="PTHR35569:SF1">
    <property type="entry name" value="CYANAMIDE HYDRATASE DDI2-RELATED"/>
    <property type="match status" value="1"/>
</dbReference>
<comment type="caution">
    <text evidence="2">The sequence shown here is derived from an EMBL/GenBank/DDBJ whole genome shotgun (WGS) entry which is preliminary data.</text>
</comment>
<dbReference type="InterPro" id="IPR006674">
    <property type="entry name" value="HD_domain"/>
</dbReference>
<dbReference type="EMBL" id="JBIRYO010000025">
    <property type="protein sequence ID" value="MFI2477520.1"/>
    <property type="molecule type" value="Genomic_DNA"/>
</dbReference>
<keyword evidence="3" id="KW-1185">Reference proteome</keyword>
<protein>
    <submittedName>
        <fullName evidence="2">HD domain-containing protein</fullName>
    </submittedName>
</protein>
<evidence type="ECO:0000259" key="1">
    <source>
        <dbReference type="Pfam" id="PF01966"/>
    </source>
</evidence>
<dbReference type="Pfam" id="PF01966">
    <property type="entry name" value="HD"/>
    <property type="match status" value="1"/>
</dbReference>
<gene>
    <name evidence="2" type="ORF">ACH49W_29450</name>
</gene>
<organism evidence="2 3">
    <name type="scientific">Nocardia xishanensis</name>
    <dbReference type="NCBI Taxonomy" id="238964"/>
    <lineage>
        <taxon>Bacteria</taxon>
        <taxon>Bacillati</taxon>
        <taxon>Actinomycetota</taxon>
        <taxon>Actinomycetes</taxon>
        <taxon>Mycobacteriales</taxon>
        <taxon>Nocardiaceae</taxon>
        <taxon>Nocardia</taxon>
    </lineage>
</organism>
<accession>A0ABW7X8S7</accession>
<evidence type="ECO:0000313" key="3">
    <source>
        <dbReference type="Proteomes" id="UP001611415"/>
    </source>
</evidence>
<dbReference type="RefSeq" id="WP_397094867.1">
    <property type="nucleotide sequence ID" value="NZ_JBIRYO010000025.1"/>
</dbReference>
<sequence length="232" mass="24751">MALRGTAATSAPAATGNTVTAVSFTMEFPTTPMAGAALAIVRRSEAEAIVNHSARSFFFAELLAIHEGLHHDSGYDRELLFAATVMHDLGTGALAPGRARFEVEGADLAAEVLAEHRVPQADIDRVWEAIALHTSPGIAERRGLLAYLTAEGSKMDIGFNAPVTASYQAAIHAAYPRLRMVRTLTDAIVDHAARSETAAPIYSMGQQFALERRESGATQLERLAAGLIPWGE</sequence>
<dbReference type="Proteomes" id="UP001611415">
    <property type="component" value="Unassembled WGS sequence"/>
</dbReference>
<feature type="domain" description="HD" evidence="1">
    <location>
        <begin position="50"/>
        <end position="145"/>
    </location>
</feature>
<reference evidence="2 3" key="1">
    <citation type="submission" date="2024-10" db="EMBL/GenBank/DDBJ databases">
        <title>The Natural Products Discovery Center: Release of the First 8490 Sequenced Strains for Exploring Actinobacteria Biosynthetic Diversity.</title>
        <authorList>
            <person name="Kalkreuter E."/>
            <person name="Kautsar S.A."/>
            <person name="Yang D."/>
            <person name="Bader C.D."/>
            <person name="Teijaro C.N."/>
            <person name="Fluegel L."/>
            <person name="Davis C.M."/>
            <person name="Simpson J.R."/>
            <person name="Lauterbach L."/>
            <person name="Steele A.D."/>
            <person name="Gui C."/>
            <person name="Meng S."/>
            <person name="Li G."/>
            <person name="Viehrig K."/>
            <person name="Ye F."/>
            <person name="Su P."/>
            <person name="Kiefer A.F."/>
            <person name="Nichols A."/>
            <person name="Cepeda A.J."/>
            <person name="Yan W."/>
            <person name="Fan B."/>
            <person name="Jiang Y."/>
            <person name="Adhikari A."/>
            <person name="Zheng C.-J."/>
            <person name="Schuster L."/>
            <person name="Cowan T.M."/>
            <person name="Smanski M.J."/>
            <person name="Chevrette M.G."/>
            <person name="De Carvalho L.P.S."/>
            <person name="Shen B."/>
        </authorList>
    </citation>
    <scope>NUCLEOTIDE SEQUENCE [LARGE SCALE GENOMIC DNA]</scope>
    <source>
        <strain evidence="2 3">NPDC019275</strain>
    </source>
</reference>
<dbReference type="Gene3D" id="1.10.3210.10">
    <property type="entry name" value="Hypothetical protein af1432"/>
    <property type="match status" value="1"/>
</dbReference>
<dbReference type="SUPFAM" id="SSF109604">
    <property type="entry name" value="HD-domain/PDEase-like"/>
    <property type="match status" value="1"/>
</dbReference>